<evidence type="ECO:0000313" key="3">
    <source>
        <dbReference type="Proteomes" id="UP000237344"/>
    </source>
</evidence>
<gene>
    <name evidence="2" type="ORF">KMAL_22000</name>
</gene>
<feature type="region of interest" description="Disordered" evidence="1">
    <location>
        <begin position="93"/>
        <end position="112"/>
    </location>
</feature>
<proteinExistence type="predicted"/>
<dbReference type="AlphaFoldDB" id="A0A2S3W006"/>
<keyword evidence="3" id="KW-1185">Reference proteome</keyword>
<organism evidence="2 3">
    <name type="scientific">Novacetimonas maltaceti</name>
    <dbReference type="NCBI Taxonomy" id="1203393"/>
    <lineage>
        <taxon>Bacteria</taxon>
        <taxon>Pseudomonadati</taxon>
        <taxon>Pseudomonadota</taxon>
        <taxon>Alphaproteobacteria</taxon>
        <taxon>Acetobacterales</taxon>
        <taxon>Acetobacteraceae</taxon>
        <taxon>Novacetimonas</taxon>
    </lineage>
</organism>
<name>A0A2S3W006_9PROT</name>
<reference evidence="2 3" key="1">
    <citation type="submission" date="2018-01" db="EMBL/GenBank/DDBJ databases">
        <title>Draft Genome Sequence of Komagataeibacter maltaceti LMG 1529, a Vinegar Producing Acetic Acid Bacterium Isolated from Malt Vinegar Brewery Acetifiers.</title>
        <authorList>
            <person name="Zhang Q."/>
            <person name="Hollensteiner J."/>
            <person name="Poehlein A."/>
            <person name="Daniel R."/>
        </authorList>
    </citation>
    <scope>NUCLEOTIDE SEQUENCE [LARGE SCALE GENOMIC DNA]</scope>
    <source>
        <strain evidence="2 3">LMG 1529</strain>
    </source>
</reference>
<dbReference type="OrthoDB" id="9921910at2"/>
<feature type="compositionally biased region" description="Polar residues" evidence="1">
    <location>
        <begin position="101"/>
        <end position="112"/>
    </location>
</feature>
<protein>
    <submittedName>
        <fullName evidence="2">Uncharacterized protein</fullName>
    </submittedName>
</protein>
<accession>A0A2S3W006</accession>
<dbReference type="RefSeq" id="WP_110095765.1">
    <property type="nucleotide sequence ID" value="NZ_NKUE01000024.1"/>
</dbReference>
<comment type="caution">
    <text evidence="2">The sequence shown here is derived from an EMBL/GenBank/DDBJ whole genome shotgun (WGS) entry which is preliminary data.</text>
</comment>
<sequence>MRLKDLEKVQALRDILNCTMQAFDEVAQSPHNRFPLKSPYGSRGVIAELSGSDVLPILGRKAAGLVVELTDLGVDMSEATSPHLTPYLMAIRHPKPETKTETASADSGEAQS</sequence>
<dbReference type="EMBL" id="POTC01000031">
    <property type="protein sequence ID" value="POF62186.1"/>
    <property type="molecule type" value="Genomic_DNA"/>
</dbReference>
<evidence type="ECO:0000256" key="1">
    <source>
        <dbReference type="SAM" id="MobiDB-lite"/>
    </source>
</evidence>
<evidence type="ECO:0000313" key="2">
    <source>
        <dbReference type="EMBL" id="POF62186.1"/>
    </source>
</evidence>
<dbReference type="Proteomes" id="UP000237344">
    <property type="component" value="Unassembled WGS sequence"/>
</dbReference>